<reference evidence="1" key="2">
    <citation type="submission" date="2022-01" db="EMBL/GenBank/DDBJ databases">
        <authorList>
            <person name="Yamashiro T."/>
            <person name="Shiraishi A."/>
            <person name="Satake H."/>
            <person name="Nakayama K."/>
        </authorList>
    </citation>
    <scope>NUCLEOTIDE SEQUENCE</scope>
</reference>
<gene>
    <name evidence="1" type="ORF">Tco_0749560</name>
</gene>
<keyword evidence="2" id="KW-1185">Reference proteome</keyword>
<proteinExistence type="predicted"/>
<name>A0ABQ4YYS1_9ASTR</name>
<evidence type="ECO:0000313" key="1">
    <source>
        <dbReference type="EMBL" id="GJS83019.1"/>
    </source>
</evidence>
<dbReference type="Proteomes" id="UP001151760">
    <property type="component" value="Unassembled WGS sequence"/>
</dbReference>
<reference evidence="1" key="1">
    <citation type="journal article" date="2022" name="Int. J. Mol. Sci.">
        <title>Draft Genome of Tanacetum Coccineum: Genomic Comparison of Closely Related Tanacetum-Family Plants.</title>
        <authorList>
            <person name="Yamashiro T."/>
            <person name="Shiraishi A."/>
            <person name="Nakayama K."/>
            <person name="Satake H."/>
        </authorList>
    </citation>
    <scope>NUCLEOTIDE SEQUENCE</scope>
</reference>
<sequence>MVAYLKKPEGSEGFHQIVDFLNASHIRRTNRQESMVPQPRSPTQSPIADKAASIGVDVRYGGLPTTVTHCWHRSKTGQLEHC</sequence>
<organism evidence="1 2">
    <name type="scientific">Tanacetum coccineum</name>
    <dbReference type="NCBI Taxonomy" id="301880"/>
    <lineage>
        <taxon>Eukaryota</taxon>
        <taxon>Viridiplantae</taxon>
        <taxon>Streptophyta</taxon>
        <taxon>Embryophyta</taxon>
        <taxon>Tracheophyta</taxon>
        <taxon>Spermatophyta</taxon>
        <taxon>Magnoliopsida</taxon>
        <taxon>eudicotyledons</taxon>
        <taxon>Gunneridae</taxon>
        <taxon>Pentapetalae</taxon>
        <taxon>asterids</taxon>
        <taxon>campanulids</taxon>
        <taxon>Asterales</taxon>
        <taxon>Asteraceae</taxon>
        <taxon>Asteroideae</taxon>
        <taxon>Anthemideae</taxon>
        <taxon>Anthemidinae</taxon>
        <taxon>Tanacetum</taxon>
    </lineage>
</organism>
<dbReference type="EMBL" id="BQNB010010870">
    <property type="protein sequence ID" value="GJS83019.1"/>
    <property type="molecule type" value="Genomic_DNA"/>
</dbReference>
<accession>A0ABQ4YYS1</accession>
<evidence type="ECO:0000313" key="2">
    <source>
        <dbReference type="Proteomes" id="UP001151760"/>
    </source>
</evidence>
<comment type="caution">
    <text evidence="1">The sequence shown here is derived from an EMBL/GenBank/DDBJ whole genome shotgun (WGS) entry which is preliminary data.</text>
</comment>
<protein>
    <submittedName>
        <fullName evidence="1">Uncharacterized protein</fullName>
    </submittedName>
</protein>